<organism evidence="1 2">
    <name type="scientific">Pisolithus microcarpus 441</name>
    <dbReference type="NCBI Taxonomy" id="765257"/>
    <lineage>
        <taxon>Eukaryota</taxon>
        <taxon>Fungi</taxon>
        <taxon>Dikarya</taxon>
        <taxon>Basidiomycota</taxon>
        <taxon>Agaricomycotina</taxon>
        <taxon>Agaricomycetes</taxon>
        <taxon>Agaricomycetidae</taxon>
        <taxon>Boletales</taxon>
        <taxon>Sclerodermatineae</taxon>
        <taxon>Pisolithaceae</taxon>
        <taxon>Pisolithus</taxon>
    </lineage>
</organism>
<reference evidence="2" key="2">
    <citation type="submission" date="2015-01" db="EMBL/GenBank/DDBJ databases">
        <title>Evolutionary Origins and Diversification of the Mycorrhizal Mutualists.</title>
        <authorList>
            <consortium name="DOE Joint Genome Institute"/>
            <consortium name="Mycorrhizal Genomics Consortium"/>
            <person name="Kohler A."/>
            <person name="Kuo A."/>
            <person name="Nagy L.G."/>
            <person name="Floudas D."/>
            <person name="Copeland A."/>
            <person name="Barry K.W."/>
            <person name="Cichocki N."/>
            <person name="Veneault-Fourrey C."/>
            <person name="LaButti K."/>
            <person name="Lindquist E.A."/>
            <person name="Lipzen A."/>
            <person name="Lundell T."/>
            <person name="Morin E."/>
            <person name="Murat C."/>
            <person name="Riley R."/>
            <person name="Ohm R."/>
            <person name="Sun H."/>
            <person name="Tunlid A."/>
            <person name="Henrissat B."/>
            <person name="Grigoriev I.V."/>
            <person name="Hibbett D.S."/>
            <person name="Martin F."/>
        </authorList>
    </citation>
    <scope>NUCLEOTIDE SEQUENCE [LARGE SCALE GENOMIC DNA]</scope>
    <source>
        <strain evidence="2">441</strain>
    </source>
</reference>
<protein>
    <submittedName>
        <fullName evidence="1">Uncharacterized protein</fullName>
    </submittedName>
</protein>
<dbReference type="AlphaFoldDB" id="A0A0C9YQS3"/>
<reference evidence="1 2" key="1">
    <citation type="submission" date="2014-04" db="EMBL/GenBank/DDBJ databases">
        <authorList>
            <consortium name="DOE Joint Genome Institute"/>
            <person name="Kuo A."/>
            <person name="Kohler A."/>
            <person name="Costa M.D."/>
            <person name="Nagy L.G."/>
            <person name="Floudas D."/>
            <person name="Copeland A."/>
            <person name="Barry K.W."/>
            <person name="Cichocki N."/>
            <person name="Veneault-Fourrey C."/>
            <person name="LaButti K."/>
            <person name="Lindquist E.A."/>
            <person name="Lipzen A."/>
            <person name="Lundell T."/>
            <person name="Morin E."/>
            <person name="Murat C."/>
            <person name="Sun H."/>
            <person name="Tunlid A."/>
            <person name="Henrissat B."/>
            <person name="Grigoriev I.V."/>
            <person name="Hibbett D.S."/>
            <person name="Martin F."/>
            <person name="Nordberg H.P."/>
            <person name="Cantor M.N."/>
            <person name="Hua S.X."/>
        </authorList>
    </citation>
    <scope>NUCLEOTIDE SEQUENCE [LARGE SCALE GENOMIC DNA]</scope>
    <source>
        <strain evidence="1 2">441</strain>
    </source>
</reference>
<sequence>MLPFLTRTREGHDVLPITYVLLRSTLTIDDGALRPTTLSTCKNDLFAKFYWTRA</sequence>
<name>A0A0C9YQS3_9AGAM</name>
<dbReference type="HOGENOM" id="CLU_3051216_0_0_1"/>
<gene>
    <name evidence="1" type="ORF">PISMIDRAFT_184177</name>
</gene>
<evidence type="ECO:0000313" key="2">
    <source>
        <dbReference type="Proteomes" id="UP000054018"/>
    </source>
</evidence>
<proteinExistence type="predicted"/>
<dbReference type="EMBL" id="KN833696">
    <property type="protein sequence ID" value="KIK27400.1"/>
    <property type="molecule type" value="Genomic_DNA"/>
</dbReference>
<evidence type="ECO:0000313" key="1">
    <source>
        <dbReference type="EMBL" id="KIK27400.1"/>
    </source>
</evidence>
<accession>A0A0C9YQS3</accession>
<keyword evidence="2" id="KW-1185">Reference proteome</keyword>
<dbReference type="Proteomes" id="UP000054018">
    <property type="component" value="Unassembled WGS sequence"/>
</dbReference>